<dbReference type="EnsemblMetazoa" id="XM_038014062.1">
    <property type="protein sequence ID" value="XP_037869990.1"/>
    <property type="gene ID" value="LOC101738128"/>
</dbReference>
<sequence>MTDDFLKLKVKNGDAKILVMKDGRRWKPPPGLDSHERDPFSLRRRLFELMKQAIYQARNKMVIMQQIREQYKYGSLYKMGFLMSKTDTACRTFSKFASRAFRGCVLGKQDVIYRHRVYEILNSEERVLNLWFTVELLIDLIRKNDENCKDILDNEKIKDKKSGWKFVD</sequence>
<keyword evidence="2" id="KW-1185">Reference proteome</keyword>
<dbReference type="Proteomes" id="UP000005204">
    <property type="component" value="Unassembled WGS sequence"/>
</dbReference>
<evidence type="ECO:0000313" key="1">
    <source>
        <dbReference type="EnsemblMetazoa" id="XP_037869990.1"/>
    </source>
</evidence>
<reference evidence="1" key="2">
    <citation type="submission" date="2022-06" db="UniProtKB">
        <authorList>
            <consortium name="EnsemblMetazoa"/>
        </authorList>
    </citation>
    <scope>IDENTIFICATION</scope>
    <source>
        <strain evidence="1">p50T (Dazao)</strain>
    </source>
</reference>
<accession>A0A8R2LZ25</accession>
<dbReference type="KEGG" id="bmor:101738128"/>
<dbReference type="RefSeq" id="XP_037869990.1">
    <property type="nucleotide sequence ID" value="XM_038014062.1"/>
</dbReference>
<proteinExistence type="predicted"/>
<dbReference type="AlphaFoldDB" id="A0A8R2LZ25"/>
<evidence type="ECO:0000313" key="2">
    <source>
        <dbReference type="Proteomes" id="UP000005204"/>
    </source>
</evidence>
<dbReference type="GeneID" id="101738128"/>
<organism evidence="1 2">
    <name type="scientific">Bombyx mori</name>
    <name type="common">Silk moth</name>
    <dbReference type="NCBI Taxonomy" id="7091"/>
    <lineage>
        <taxon>Eukaryota</taxon>
        <taxon>Metazoa</taxon>
        <taxon>Ecdysozoa</taxon>
        <taxon>Arthropoda</taxon>
        <taxon>Hexapoda</taxon>
        <taxon>Insecta</taxon>
        <taxon>Pterygota</taxon>
        <taxon>Neoptera</taxon>
        <taxon>Endopterygota</taxon>
        <taxon>Lepidoptera</taxon>
        <taxon>Glossata</taxon>
        <taxon>Ditrysia</taxon>
        <taxon>Bombycoidea</taxon>
        <taxon>Bombycidae</taxon>
        <taxon>Bombycinae</taxon>
        <taxon>Bombyx</taxon>
    </lineage>
</organism>
<reference evidence="2" key="1">
    <citation type="journal article" date="2008" name="Insect Biochem. Mol. Biol.">
        <title>The genome of a lepidopteran model insect, the silkworm Bombyx mori.</title>
        <authorList>
            <consortium name="International Silkworm Genome Consortium"/>
        </authorList>
    </citation>
    <scope>NUCLEOTIDE SEQUENCE [LARGE SCALE GENOMIC DNA]</scope>
    <source>
        <strain evidence="2">p50T</strain>
    </source>
</reference>
<protein>
    <submittedName>
        <fullName evidence="1">Uncharacterized protein</fullName>
    </submittedName>
</protein>
<name>A0A8R2LZ25_BOMMO</name>